<reference evidence="2" key="1">
    <citation type="submission" date="2017-09" db="EMBL/GenBank/DDBJ databases">
        <title>Depth-based differentiation of microbial function through sediment-hosted aquifers and enrichment of novel symbionts in the deep terrestrial subsurface.</title>
        <authorList>
            <person name="Probst A.J."/>
            <person name="Ladd B."/>
            <person name="Jarett J.K."/>
            <person name="Geller-Mcgrath D.E."/>
            <person name="Sieber C.M.K."/>
            <person name="Emerson J.B."/>
            <person name="Anantharaman K."/>
            <person name="Thomas B.C."/>
            <person name="Malmstrom R."/>
            <person name="Stieglmeier M."/>
            <person name="Klingl A."/>
            <person name="Woyke T."/>
            <person name="Ryan C.M."/>
            <person name="Banfield J.F."/>
        </authorList>
    </citation>
    <scope>NUCLEOTIDE SEQUENCE [LARGE SCALE GENOMIC DNA]</scope>
</reference>
<evidence type="ECO:0000313" key="2">
    <source>
        <dbReference type="Proteomes" id="UP000230959"/>
    </source>
</evidence>
<name>A0A2M8L9Y7_9BACT</name>
<protein>
    <recommendedName>
        <fullName evidence="3">Type 4a pilus biogenesis protein PilO</fullName>
    </recommendedName>
</protein>
<sequence length="176" mass="19885">MKSKKFFIPIIFLVAIDALALAFLFFSVSAVNGEKQDIIAARELIAKNEKNIDSNSSLKKLASDIEGDKLKVFSMFLSRDELIRIIKSLESIESDSGASLKISSIDMDEKQSVVAPTLNFTVKGSFSQLFRYLYFLENLPYLIIIDKATFYKIEAGEDGDDKWQANFNIKLEGYEK</sequence>
<dbReference type="InterPro" id="IPR014717">
    <property type="entry name" value="Transl_elong_EF1B/ribsomal_bS6"/>
</dbReference>
<dbReference type="EMBL" id="PFER01000040">
    <property type="protein sequence ID" value="PJE73418.1"/>
    <property type="molecule type" value="Genomic_DNA"/>
</dbReference>
<dbReference type="Proteomes" id="UP000230959">
    <property type="component" value="Unassembled WGS sequence"/>
</dbReference>
<dbReference type="Gene3D" id="3.30.70.60">
    <property type="match status" value="1"/>
</dbReference>
<organism evidence="1 2">
    <name type="scientific">Candidatus Terrybacteria bacterium CG10_big_fil_rev_8_21_14_0_10_41_10</name>
    <dbReference type="NCBI Taxonomy" id="1975026"/>
    <lineage>
        <taxon>Bacteria</taxon>
        <taxon>Candidatus Terryibacteriota</taxon>
    </lineage>
</organism>
<evidence type="ECO:0008006" key="3">
    <source>
        <dbReference type="Google" id="ProtNLM"/>
    </source>
</evidence>
<evidence type="ECO:0000313" key="1">
    <source>
        <dbReference type="EMBL" id="PJE73418.1"/>
    </source>
</evidence>
<gene>
    <name evidence="1" type="ORF">COV02_02800</name>
</gene>
<proteinExistence type="predicted"/>
<accession>A0A2M8L9Y7</accession>
<dbReference type="AlphaFoldDB" id="A0A2M8L9Y7"/>
<comment type="caution">
    <text evidence="1">The sequence shown here is derived from an EMBL/GenBank/DDBJ whole genome shotgun (WGS) entry which is preliminary data.</text>
</comment>